<dbReference type="RefSeq" id="WP_270076636.1">
    <property type="nucleotide sequence ID" value="NZ_CP115174.1"/>
</dbReference>
<evidence type="ECO:0000313" key="2">
    <source>
        <dbReference type="EMBL" id="WBO21988.1"/>
    </source>
</evidence>
<feature type="transmembrane region" description="Helical" evidence="1">
    <location>
        <begin position="129"/>
        <end position="148"/>
    </location>
</feature>
<feature type="transmembrane region" description="Helical" evidence="1">
    <location>
        <begin position="168"/>
        <end position="184"/>
    </location>
</feature>
<evidence type="ECO:0000313" key="3">
    <source>
        <dbReference type="Proteomes" id="UP001210865"/>
    </source>
</evidence>
<gene>
    <name evidence="2" type="ORF">PBT88_17785</name>
</gene>
<accession>A0ABY7NMW2</accession>
<sequence length="185" mass="20280">MSVANSMAACALASGPPALSPPSFEGHDWLYILNLFVFLAGTGVCAMLFLKLATDSVRCLLAPENSPDHDGWSSPIQLYRRIGMLWSFAFALRCFAEMQSLWRWGPLDAHGDGRGMALKRMLDPVSADIGFLGLALLFLSLPGITYQLRKEPHPINMWISLPLLKRPGGLVLCYLGCAIAVVVFR</sequence>
<keyword evidence="1" id="KW-1133">Transmembrane helix</keyword>
<proteinExistence type="predicted"/>
<feature type="transmembrane region" description="Helical" evidence="1">
    <location>
        <begin position="29"/>
        <end position="50"/>
    </location>
</feature>
<reference evidence="2 3" key="1">
    <citation type="submission" date="2022-12" db="EMBL/GenBank/DDBJ databases">
        <title>Sphingomonas abieness sp. nov., an endophytic bacterium isolated from Abies koreana.</title>
        <authorList>
            <person name="Jiang L."/>
            <person name="Lee J."/>
        </authorList>
    </citation>
    <scope>NUCLEOTIDE SEQUENCE [LARGE SCALE GENOMIC DNA]</scope>
    <source>
        <strain evidence="3">PAMB 00755</strain>
    </source>
</reference>
<evidence type="ECO:0000256" key="1">
    <source>
        <dbReference type="SAM" id="Phobius"/>
    </source>
</evidence>
<protein>
    <submittedName>
        <fullName evidence="2">Uncharacterized protein</fullName>
    </submittedName>
</protein>
<keyword evidence="1" id="KW-0472">Membrane</keyword>
<dbReference type="Proteomes" id="UP001210865">
    <property type="component" value="Chromosome"/>
</dbReference>
<keyword evidence="1" id="KW-0812">Transmembrane</keyword>
<name>A0ABY7NMW2_9SPHN</name>
<keyword evidence="3" id="KW-1185">Reference proteome</keyword>
<dbReference type="EMBL" id="CP115174">
    <property type="protein sequence ID" value="WBO21988.1"/>
    <property type="molecule type" value="Genomic_DNA"/>
</dbReference>
<organism evidence="2 3">
    <name type="scientific">Sphingomonas abietis</name>
    <dbReference type="NCBI Taxonomy" id="3012344"/>
    <lineage>
        <taxon>Bacteria</taxon>
        <taxon>Pseudomonadati</taxon>
        <taxon>Pseudomonadota</taxon>
        <taxon>Alphaproteobacteria</taxon>
        <taxon>Sphingomonadales</taxon>
        <taxon>Sphingomonadaceae</taxon>
        <taxon>Sphingomonas</taxon>
    </lineage>
</organism>